<protein>
    <recommendedName>
        <fullName evidence="2">DUF8115 domain-containing protein</fullName>
    </recommendedName>
</protein>
<feature type="domain" description="DUF8115" evidence="2">
    <location>
        <begin position="3"/>
        <end position="125"/>
    </location>
</feature>
<dbReference type="Proteomes" id="UP000011688">
    <property type="component" value="Unassembled WGS sequence"/>
</dbReference>
<feature type="region of interest" description="Disordered" evidence="1">
    <location>
        <begin position="106"/>
        <end position="126"/>
    </location>
</feature>
<sequence length="126" mass="13797">MSDELEELRKKTERGDRNDEIRTEADSAFVDELVDAIEAVDSGERPKTVAVRDQPVAALLATLDEDDAEMTAVGNALEEALGRECSEGFDRSEIVRLAVRVGLETATPEKTEQLSDAVGRHAQQNI</sequence>
<dbReference type="EMBL" id="AOIB01000021">
    <property type="protein sequence ID" value="ELY58223.1"/>
    <property type="molecule type" value="Genomic_DNA"/>
</dbReference>
<dbReference type="STRING" id="1227497.C491_10519"/>
<evidence type="ECO:0000256" key="1">
    <source>
        <dbReference type="SAM" id="MobiDB-lite"/>
    </source>
</evidence>
<accession>L9XC75</accession>
<feature type="compositionally biased region" description="Basic and acidic residues" evidence="1">
    <location>
        <begin position="7"/>
        <end position="23"/>
    </location>
</feature>
<dbReference type="eggNOG" id="arCOG06156">
    <property type="taxonomic scope" value="Archaea"/>
</dbReference>
<reference evidence="3 4" key="1">
    <citation type="journal article" date="2014" name="PLoS Genet.">
        <title>Phylogenetically driven sequencing of extremely halophilic archaea reveals strategies for static and dynamic osmo-response.</title>
        <authorList>
            <person name="Becker E.A."/>
            <person name="Seitzer P.M."/>
            <person name="Tritt A."/>
            <person name="Larsen D."/>
            <person name="Krusor M."/>
            <person name="Yao A.I."/>
            <person name="Wu D."/>
            <person name="Madern D."/>
            <person name="Eisen J.A."/>
            <person name="Darling A.E."/>
            <person name="Facciotti M.T."/>
        </authorList>
    </citation>
    <scope>NUCLEOTIDE SEQUENCE [LARGE SCALE GENOMIC DNA]</scope>
    <source>
        <strain evidence="3 4">DSM 10524</strain>
    </source>
</reference>
<dbReference type="Pfam" id="PF26424">
    <property type="entry name" value="DUF8115"/>
    <property type="match status" value="1"/>
</dbReference>
<evidence type="ECO:0000259" key="2">
    <source>
        <dbReference type="Pfam" id="PF26424"/>
    </source>
</evidence>
<comment type="caution">
    <text evidence="3">The sequence shown here is derived from an EMBL/GenBank/DDBJ whole genome shotgun (WGS) entry which is preliminary data.</text>
</comment>
<name>L9XC75_9EURY</name>
<keyword evidence="4" id="KW-1185">Reference proteome</keyword>
<dbReference type="OrthoDB" id="202826at2157"/>
<proteinExistence type="predicted"/>
<gene>
    <name evidence="3" type="ORF">C491_10519</name>
</gene>
<evidence type="ECO:0000313" key="3">
    <source>
        <dbReference type="EMBL" id="ELY58223.1"/>
    </source>
</evidence>
<dbReference type="RefSeq" id="WP_005555918.1">
    <property type="nucleotide sequence ID" value="NZ_AOIB01000021.1"/>
</dbReference>
<dbReference type="InterPro" id="IPR058428">
    <property type="entry name" value="DUF8115"/>
</dbReference>
<feature type="region of interest" description="Disordered" evidence="1">
    <location>
        <begin position="1"/>
        <end position="23"/>
    </location>
</feature>
<dbReference type="AlphaFoldDB" id="L9XC75"/>
<evidence type="ECO:0000313" key="4">
    <source>
        <dbReference type="Proteomes" id="UP000011688"/>
    </source>
</evidence>
<organism evidence="3 4">
    <name type="scientific">Natronococcus amylolyticus DSM 10524</name>
    <dbReference type="NCBI Taxonomy" id="1227497"/>
    <lineage>
        <taxon>Archaea</taxon>
        <taxon>Methanobacteriati</taxon>
        <taxon>Methanobacteriota</taxon>
        <taxon>Stenosarchaea group</taxon>
        <taxon>Halobacteria</taxon>
        <taxon>Halobacteriales</taxon>
        <taxon>Natrialbaceae</taxon>
        <taxon>Natronococcus</taxon>
    </lineage>
</organism>